<proteinExistence type="predicted"/>
<organism evidence="1 2">
    <name type="scientific">Streptomyces roseolilacinus</name>
    <dbReference type="NCBI Taxonomy" id="66904"/>
    <lineage>
        <taxon>Bacteria</taxon>
        <taxon>Bacillati</taxon>
        <taxon>Actinomycetota</taxon>
        <taxon>Actinomycetes</taxon>
        <taxon>Kitasatosporales</taxon>
        <taxon>Streptomycetaceae</taxon>
        <taxon>Streptomyces</taxon>
    </lineage>
</organism>
<gene>
    <name evidence="1" type="ORF">GCM10010249_33730</name>
</gene>
<reference evidence="1" key="2">
    <citation type="submission" date="2020-09" db="EMBL/GenBank/DDBJ databases">
        <authorList>
            <person name="Sun Q."/>
            <person name="Ohkuma M."/>
        </authorList>
    </citation>
    <scope>NUCLEOTIDE SEQUENCE</scope>
    <source>
        <strain evidence="1">JCM 4335</strain>
    </source>
</reference>
<comment type="caution">
    <text evidence="1">The sequence shown here is derived from an EMBL/GenBank/DDBJ whole genome shotgun (WGS) entry which is preliminary data.</text>
</comment>
<name>A0A918B4I0_9ACTN</name>
<evidence type="ECO:0000313" key="1">
    <source>
        <dbReference type="EMBL" id="GGQ12337.1"/>
    </source>
</evidence>
<accession>A0A918B4I0</accession>
<dbReference type="Proteomes" id="UP000654123">
    <property type="component" value="Unassembled WGS sequence"/>
</dbReference>
<dbReference type="AlphaFoldDB" id="A0A918B4I0"/>
<protein>
    <submittedName>
        <fullName evidence="1">Uncharacterized protein</fullName>
    </submittedName>
</protein>
<evidence type="ECO:0000313" key="2">
    <source>
        <dbReference type="Proteomes" id="UP000654123"/>
    </source>
</evidence>
<keyword evidence="2" id="KW-1185">Reference proteome</keyword>
<dbReference type="EMBL" id="BMSV01000006">
    <property type="protein sequence ID" value="GGQ12337.1"/>
    <property type="molecule type" value="Genomic_DNA"/>
</dbReference>
<sequence length="63" mass="6543">MTRKQQLAALAVRAGQDMVRLGAEHGIGSDVARQAAQLADRAAAAAEAAGCTAADYDHARRTH</sequence>
<dbReference type="RefSeq" id="WP_189534617.1">
    <property type="nucleotide sequence ID" value="NZ_BMSV01000006.1"/>
</dbReference>
<reference evidence="1" key="1">
    <citation type="journal article" date="2014" name="Int. J. Syst. Evol. Microbiol.">
        <title>Complete genome sequence of Corynebacterium casei LMG S-19264T (=DSM 44701T), isolated from a smear-ripened cheese.</title>
        <authorList>
            <consortium name="US DOE Joint Genome Institute (JGI-PGF)"/>
            <person name="Walter F."/>
            <person name="Albersmeier A."/>
            <person name="Kalinowski J."/>
            <person name="Ruckert C."/>
        </authorList>
    </citation>
    <scope>NUCLEOTIDE SEQUENCE</scope>
    <source>
        <strain evidence="1">JCM 4335</strain>
    </source>
</reference>